<dbReference type="Proteomes" id="UP000003327">
    <property type="component" value="Unassembled WGS sequence"/>
</dbReference>
<sequence>MMNYIVPQITKYSNIDELLKNESKTPSLFDIENFLSIDDLLSENFVCIVGEPGVGKSRLISEIKTCLTEKPLSFCNASEFKTQVIPSDVEYCIVDALDEVDGNDFNYTLQLIKQYKEEHQDVKVMFSCRKHYVVSYASIFSSCTKLVFVEVNRLEDREVIKIIDTCSNVTKENITKSPKLRKLLSIPRYLMYLLENEEQRGSISNVGELFEFMVDSSIDETLKKYDKPIRKENFKALIKRVIEKIAFIMEISRKDKISKDDLYTIIDELKGNMAHMLVANFDLLFFESRILKETNGILQFGNSEIQEYLAAKELGRQENIESVLYDVAVQKELKHIYPNWYDVIPHLSYSEGRSDSFVNVFKLITSYESHLENETFESLLRYVNPSTLGVQQRKELFSNLFEHYQSVPAYIKWRGPIQNLIQECYTSSCNTILKISSDQLNKIQLTNIYAILEGLVENNKLDESVIKHWEDAARALMGTKDSEMQQIALNFYYALKDDEELRELASTFNSFTEDVKQKYIEVTGYRKITDKLVIDCWLTYCDKSNPEAINAVLYIDDPESIIYAYNKILSKGIRDFFNPKGSLLVLYDFYLKKQFDVVWKFNQDRRNLMTKVIAYFVKNRNYSSLKEINTVVKQILLEEETGMIFFNCFEKDIWELEDLFRMFDADLIDADLLSKLEKLLNDIDAEKWNKDNILIYLINKIRKDESKKCTISDYIKRYENTFELWDQNSIEMVQEREPNPLLIQAYESLSSPELSKYNKFEIAYELSKRIDFLSKQDHKPIVDVITDFFNEIDLDKLILEKNGENSYSLSTALIKIPSYVKVLHHLGYRALLEKYKDILIKTLPIVCRTTNFDSREIKDIYKSVIGNINKDDKSAIVKWWKARKDDFMNISPDDIFACITDYGIDALSYKLEEYIEKYIEDDSLENRIAASRALEVISEDYCKWDIKKYKDLFGRLKDESIESIKMQCNTIIIEKFQESEAINWRIKYLKDNVTKSLHNETGHARCISREESEMISSNPYMFRCFMNIKDNDSLINQMFDLFDFGLSLSVKSDTQEYSSYLLRQIYLFFVNTNKITYISELHKRVEAFNTTNMSYLAYNIMNNAESIFLKNERTTISKAIKLYNRCIDEFYLQIRNNGDLRRYFSKIQYEVQKEIQDQGIYALVRQQSLSEDYIQRELKNTIINKCCQMGLETIQVDREVALQDNKRTDFLIRYGLCDPIMIELKLLNNQEIKNKKERQRYKKKFVQYTNATNACLSVFWVFDVHKGGSIEDFEYLKAEYRNLNNTLVLLTDCRCSSGIETGISHGNNKIGSKKARGNKTRSKNK</sequence>
<protein>
    <submittedName>
        <fullName evidence="1">Uncharacterized protein</fullName>
    </submittedName>
</protein>
<reference evidence="1 2" key="1">
    <citation type="submission" date="2009-09" db="EMBL/GenBank/DDBJ databases">
        <authorList>
            <person name="Weinstock G."/>
            <person name="Sodergren E."/>
            <person name="Clifton S."/>
            <person name="Fulton L."/>
            <person name="Fulton B."/>
            <person name="Courtney L."/>
            <person name="Fronick C."/>
            <person name="Harrison M."/>
            <person name="Strong C."/>
            <person name="Farmer C."/>
            <person name="Delahaunty K."/>
            <person name="Markovic C."/>
            <person name="Hall O."/>
            <person name="Minx P."/>
            <person name="Tomlinson C."/>
            <person name="Mitreva M."/>
            <person name="Nelson J."/>
            <person name="Hou S."/>
            <person name="Wollam A."/>
            <person name="Pepin K.H."/>
            <person name="Johnson M."/>
            <person name="Bhonagiri V."/>
            <person name="Nash W.E."/>
            <person name="Warren W."/>
            <person name="Chinwalla A."/>
            <person name="Mardis E.R."/>
            <person name="Wilson R.K."/>
        </authorList>
    </citation>
    <scope>NUCLEOTIDE SEQUENCE [LARGE SCALE GENOMIC DNA]</scope>
    <source>
        <strain evidence="1 2">F0319</strain>
    </source>
</reference>
<proteinExistence type="predicted"/>
<organism evidence="1 2">
    <name type="scientific">Prevotella veroralis F0319</name>
    <dbReference type="NCBI Taxonomy" id="649761"/>
    <lineage>
        <taxon>Bacteria</taxon>
        <taxon>Pseudomonadati</taxon>
        <taxon>Bacteroidota</taxon>
        <taxon>Bacteroidia</taxon>
        <taxon>Bacteroidales</taxon>
        <taxon>Prevotellaceae</taxon>
        <taxon>Prevotella</taxon>
    </lineage>
</organism>
<evidence type="ECO:0000313" key="1">
    <source>
        <dbReference type="EMBL" id="EEX19269.1"/>
    </source>
</evidence>
<dbReference type="HOGENOM" id="CLU_259743_0_0_10"/>
<evidence type="ECO:0000313" key="2">
    <source>
        <dbReference type="Proteomes" id="UP000003327"/>
    </source>
</evidence>
<gene>
    <name evidence="1" type="ORF">HMPREF0973_00714</name>
</gene>
<dbReference type="EMBL" id="ACVA01000016">
    <property type="protein sequence ID" value="EEX19269.1"/>
    <property type="molecule type" value="Genomic_DNA"/>
</dbReference>
<name>C9MM84_9BACT</name>
<dbReference type="RefSeq" id="WP_004382345.1">
    <property type="nucleotide sequence ID" value="NZ_GG698712.1"/>
</dbReference>
<dbReference type="InterPro" id="IPR027417">
    <property type="entry name" value="P-loop_NTPase"/>
</dbReference>
<comment type="caution">
    <text evidence="1">The sequence shown here is derived from an EMBL/GenBank/DDBJ whole genome shotgun (WGS) entry which is preliminary data.</text>
</comment>
<keyword evidence="2" id="KW-1185">Reference proteome</keyword>
<dbReference type="SUPFAM" id="SSF52540">
    <property type="entry name" value="P-loop containing nucleoside triphosphate hydrolases"/>
    <property type="match status" value="1"/>
</dbReference>
<accession>C9MM84</accession>